<comment type="caution">
    <text evidence="2">The sequence shown here is derived from an EMBL/GenBank/DDBJ whole genome shotgun (WGS) entry which is preliminary data.</text>
</comment>
<dbReference type="AlphaFoldDB" id="A0A8H5FLK1"/>
<organism evidence="2 3">
    <name type="scientific">Tetrapyrgos nigripes</name>
    <dbReference type="NCBI Taxonomy" id="182062"/>
    <lineage>
        <taxon>Eukaryota</taxon>
        <taxon>Fungi</taxon>
        <taxon>Dikarya</taxon>
        <taxon>Basidiomycota</taxon>
        <taxon>Agaricomycotina</taxon>
        <taxon>Agaricomycetes</taxon>
        <taxon>Agaricomycetidae</taxon>
        <taxon>Agaricales</taxon>
        <taxon>Marasmiineae</taxon>
        <taxon>Marasmiaceae</taxon>
        <taxon>Tetrapyrgos</taxon>
    </lineage>
</organism>
<feature type="region of interest" description="Disordered" evidence="1">
    <location>
        <begin position="56"/>
        <end position="85"/>
    </location>
</feature>
<evidence type="ECO:0000256" key="1">
    <source>
        <dbReference type="SAM" id="MobiDB-lite"/>
    </source>
</evidence>
<sequence>MDLKELLSGPSSPTSSPPMTGLKHRLESTDVADADSNSTIDVVPTTSSIDTRILKRPRTRSLEDASTTLTVKASKRNKSSTSPPQPFKKLSFACLPCIAQGVQDCIFQGWKKRCSNCEAKKRGNCTFKHTSVQQDRQAAREFSQGSVDEYRDLLRNMTTLNAGARAAQESARHLLQSRDLEAERIANRLFA</sequence>
<protein>
    <submittedName>
        <fullName evidence="2">Uncharacterized protein</fullName>
    </submittedName>
</protein>
<feature type="region of interest" description="Disordered" evidence="1">
    <location>
        <begin position="1"/>
        <end position="23"/>
    </location>
</feature>
<accession>A0A8H5FLK1</accession>
<keyword evidence="3" id="KW-1185">Reference proteome</keyword>
<feature type="compositionally biased region" description="Low complexity" evidence="1">
    <location>
        <begin position="8"/>
        <end position="18"/>
    </location>
</feature>
<evidence type="ECO:0000313" key="3">
    <source>
        <dbReference type="Proteomes" id="UP000559256"/>
    </source>
</evidence>
<proteinExistence type="predicted"/>
<dbReference type="Proteomes" id="UP000559256">
    <property type="component" value="Unassembled WGS sequence"/>
</dbReference>
<reference evidence="2 3" key="1">
    <citation type="journal article" date="2020" name="ISME J.">
        <title>Uncovering the hidden diversity of litter-decomposition mechanisms in mushroom-forming fungi.</title>
        <authorList>
            <person name="Floudas D."/>
            <person name="Bentzer J."/>
            <person name="Ahren D."/>
            <person name="Johansson T."/>
            <person name="Persson P."/>
            <person name="Tunlid A."/>
        </authorList>
    </citation>
    <scope>NUCLEOTIDE SEQUENCE [LARGE SCALE GENOMIC DNA]</scope>
    <source>
        <strain evidence="2 3">CBS 291.85</strain>
    </source>
</reference>
<dbReference type="EMBL" id="JAACJM010000173">
    <property type="protein sequence ID" value="KAF5340813.1"/>
    <property type="molecule type" value="Genomic_DNA"/>
</dbReference>
<name>A0A8H5FLK1_9AGAR</name>
<gene>
    <name evidence="2" type="ORF">D9758_017647</name>
</gene>
<evidence type="ECO:0000313" key="2">
    <source>
        <dbReference type="EMBL" id="KAF5340813.1"/>
    </source>
</evidence>